<reference evidence="2 3" key="1">
    <citation type="submission" date="2014-04" db="EMBL/GenBank/DDBJ databases">
        <title>Evolutionary Origins and Diversification of the Mycorrhizal Mutualists.</title>
        <authorList>
            <consortium name="DOE Joint Genome Institute"/>
            <consortium name="Mycorrhizal Genomics Consortium"/>
            <person name="Kohler A."/>
            <person name="Kuo A."/>
            <person name="Nagy L.G."/>
            <person name="Floudas D."/>
            <person name="Copeland A."/>
            <person name="Barry K.W."/>
            <person name="Cichocki N."/>
            <person name="Veneault-Fourrey C."/>
            <person name="LaButti K."/>
            <person name="Lindquist E.A."/>
            <person name="Lipzen A."/>
            <person name="Lundell T."/>
            <person name="Morin E."/>
            <person name="Murat C."/>
            <person name="Riley R."/>
            <person name="Ohm R."/>
            <person name="Sun H."/>
            <person name="Tunlid A."/>
            <person name="Henrissat B."/>
            <person name="Grigoriev I.V."/>
            <person name="Hibbett D.S."/>
            <person name="Martin F."/>
        </authorList>
    </citation>
    <scope>NUCLEOTIDE SEQUENCE [LARGE SCALE GENOMIC DNA]</scope>
    <source>
        <strain evidence="2 3">MD-312</strain>
    </source>
</reference>
<evidence type="ECO:0000313" key="2">
    <source>
        <dbReference type="EMBL" id="KIJ59406.1"/>
    </source>
</evidence>
<protein>
    <submittedName>
        <fullName evidence="2">Uncharacterized protein</fullName>
    </submittedName>
</protein>
<feature type="region of interest" description="Disordered" evidence="1">
    <location>
        <begin position="1"/>
        <end position="61"/>
    </location>
</feature>
<feature type="compositionally biased region" description="Low complexity" evidence="1">
    <location>
        <begin position="100"/>
        <end position="113"/>
    </location>
</feature>
<sequence length="239" mass="25764">MSHGSAELLGGRGWSVFETEQPDPRGEAPSHFEAIAGDNTMTSISLNDEPNPNPPHQGLPSSVSMLVTVSSVADLSDSSSGEQGGGRTDRRSRFSFLLGPFSSSGSSSSSRTPHTPPSIAMHAISPSLQIRSFNGLVHRITRSQHEHSTKHPPHAPHSLLLQPLPQLLLSHSLPANRHCHTLLLAKLTCDFEKLIDLYHLFDLSSAFVATLEKLGQDPSEEYAIFNADLKGHGLLTSLS</sequence>
<organism evidence="2 3">
    <name type="scientific">Hydnomerulius pinastri MD-312</name>
    <dbReference type="NCBI Taxonomy" id="994086"/>
    <lineage>
        <taxon>Eukaryota</taxon>
        <taxon>Fungi</taxon>
        <taxon>Dikarya</taxon>
        <taxon>Basidiomycota</taxon>
        <taxon>Agaricomycotina</taxon>
        <taxon>Agaricomycetes</taxon>
        <taxon>Agaricomycetidae</taxon>
        <taxon>Boletales</taxon>
        <taxon>Boletales incertae sedis</taxon>
        <taxon>Leucogyrophana</taxon>
    </lineage>
</organism>
<dbReference type="AlphaFoldDB" id="A0A0C9W8M0"/>
<keyword evidence="3" id="KW-1185">Reference proteome</keyword>
<dbReference type="HOGENOM" id="CLU_1161277_0_0_1"/>
<feature type="region of interest" description="Disordered" evidence="1">
    <location>
        <begin position="100"/>
        <end position="120"/>
    </location>
</feature>
<accession>A0A0C9W8M0</accession>
<gene>
    <name evidence="2" type="ORF">HYDPIDRAFT_33269</name>
</gene>
<proteinExistence type="predicted"/>
<name>A0A0C9W8M0_9AGAM</name>
<feature type="compositionally biased region" description="Polar residues" evidence="1">
    <location>
        <begin position="39"/>
        <end position="50"/>
    </location>
</feature>
<dbReference type="Proteomes" id="UP000053820">
    <property type="component" value="Unassembled WGS sequence"/>
</dbReference>
<evidence type="ECO:0000313" key="3">
    <source>
        <dbReference type="Proteomes" id="UP000053820"/>
    </source>
</evidence>
<evidence type="ECO:0000256" key="1">
    <source>
        <dbReference type="SAM" id="MobiDB-lite"/>
    </source>
</evidence>
<dbReference type="EMBL" id="KN839889">
    <property type="protein sequence ID" value="KIJ59406.1"/>
    <property type="molecule type" value="Genomic_DNA"/>
</dbReference>